<feature type="region of interest" description="Disordered" evidence="2">
    <location>
        <begin position="1377"/>
        <end position="1404"/>
    </location>
</feature>
<evidence type="ECO:0000256" key="2">
    <source>
        <dbReference type="SAM" id="MobiDB-lite"/>
    </source>
</evidence>
<dbReference type="InterPro" id="IPR015943">
    <property type="entry name" value="WD40/YVTN_repeat-like_dom_sf"/>
</dbReference>
<comment type="caution">
    <text evidence="3">The sequence shown here is derived from an EMBL/GenBank/DDBJ whole genome shotgun (WGS) entry which is preliminary data.</text>
</comment>
<dbReference type="InterPro" id="IPR044694">
    <property type="entry name" value="NUP214"/>
</dbReference>
<feature type="region of interest" description="Disordered" evidence="2">
    <location>
        <begin position="438"/>
        <end position="473"/>
    </location>
</feature>
<dbReference type="Proteomes" id="UP001634393">
    <property type="component" value="Unassembled WGS sequence"/>
</dbReference>
<feature type="compositionally biased region" description="Basic and acidic residues" evidence="2">
    <location>
        <begin position="636"/>
        <end position="645"/>
    </location>
</feature>
<name>A0ABD3UQ16_9LAMI</name>
<feature type="compositionally biased region" description="Low complexity" evidence="2">
    <location>
        <begin position="1348"/>
        <end position="1359"/>
    </location>
</feature>
<feature type="region of interest" description="Disordered" evidence="2">
    <location>
        <begin position="1479"/>
        <end position="1508"/>
    </location>
</feature>
<feature type="region of interest" description="Disordered" evidence="2">
    <location>
        <begin position="1778"/>
        <end position="1798"/>
    </location>
</feature>
<feature type="compositionally biased region" description="Polar residues" evidence="2">
    <location>
        <begin position="1106"/>
        <end position="1123"/>
    </location>
</feature>
<feature type="region of interest" description="Disordered" evidence="2">
    <location>
        <begin position="494"/>
        <end position="515"/>
    </location>
</feature>
<keyword evidence="4" id="KW-1185">Reference proteome</keyword>
<sequence>MAAEDGGVLIELDEEIDGDEIGSRNYRFSKVGESVPLGKSEFDPNCLPAQPLAVSERFRLLFVAHPQGFYVAKTEALRVSAEDIKEKGAGQSVAELSLVDVHLGNVSILAVSSDDSFLAATVDSHVHFFAVSALLHKEQSPSYSVSLDDSSSIKDMIWSRKDAKAYLVLADDGKLYSGSGQGPPSCVMESVDSVDWSVKGNFVAVAKKNTLSILSLQFKEKLSFLLPFQSVIGDSDVNQVIKVDSIRWLRSDCIAVGCFQLDDDGKVENYLVQVITSRDGKITDAASKPIVLSFNNVFMDFCTDAVPARSGRHLFISYLSILGLAFMANRNMSQHVGLFCWSLDNGKNEAAMVEILNDAWTLHIDSQDNGEDNVLLGLSVDKVSQNKNAKLTLGDEETEVSPCCVVICLTIDGKVSVFHFASAVGTFVSPEGAACDEEDNVTQVPVKHEPSQISSGDDKVSREQTTPKAESHELSRIEIGKAGSKATFTNNLSPFQVDARPKEQTGTSNLGPKPVINSQSLIVNEPTKSIFMTPTQDTNAEKSISEVKSTKDFFSGKVTGDVSSQSMDNYPLSGRNVDPLGKVPSNNSPSSWSLTWSHGKVDASKTSAGTFMSVPSNETDNLGKHALQSVGGPLRDPTDLKDKAKTSFSSVGQIASLAQGNRHSPLSHPVLQEPSQNRMVPSHEIDNLGKRALQSVGGLLRDSADLKDKARSSFTSTGQMSPTAQGNRHSIPSHHVQQMPLEGPVTSGNTSKSEFKKGSVAASSLTGLPYSAQNALKQFGNVEEMVKNLDLLLEDIEGKGGFKDASITSLEKIVKELEDGVRTLSNRCRMWRYSVGGLLWDLIWWSALTFVKSDFWVRYQGSLDEQLREVQLLLDKTVQVLVRKVYMEGIFKQATDSRYLELWNRQKLSSELEMKRRRILESNQELTNQLIELERHFNSLEFNKFGENGGIQRNRRILPSLHGHSRQIQSVYSLHNTMNAQLAAAEQLSGCLSKQMAVLSIEPSGKQDVKKQLFESIGLSYNGDSQRSSGRDRTFSTPNKEQLITSSSFATKEQSRRNQVSFAKICEPETARRRRDSLDRSWASFETPKTTVKRVLLKEDNEKGSANRSSLNIDRQYLTPQSQKRSEVAHSALPNPSGVLNRYKSKVIDVPSEKSIEGPSPSLFQKADGFMDRGIQGSSTLGFSTLPPPSLLGRTVTQSGEFGAFRPTDETLRSTLPFTGVNDNFAGSESKVVLQSDTSLTPHSYSTESLGRSKLGFSKSITGDKKNAQILTESAVFESKIPMTSASAYSSPLNASEKGIFELSEKPSQPHDGVSSSTQSQSVIGSSSFSSNFSSVVSAPSTPTLFHASPSSSEASIAPNQELSQSHKLVPSTLKFPSTLSSSTPESNLSSISPSSTFVRSESPSLSYPHVTIDDSKAVGIFETQTSVANMPSTTEKDVKIEASASQSRLAISTSDSSLGLSASSNFLTNSKFGTEIDLSNSSKSPSIETSVIKSEQPSAAEALSPNALSSKGIVDNVKNVVSDASPEEEMEEEASESYQTTEFSLGNLGGFGIGSTPNSTITRPNPFGVAVLNKDTTSAPSPFTMSPPSGELFRPASFNIQSQPPEPSQPTTAVPFSGGFSTSNPNHVTAASGFGQPAHMGAGQQALGSVLGTFGQSRQLGAGLGGSNIASANAFGGGFTGISAGGFGGRSTSSAAVGGFASLAASGGGFAGAGMSGGGFAAAAGAGGGFAAAAGSGGGFAVAAGAGGGFSTSSGAAASGGGFGAFSNQQGGGAFSSFGGGSGAVRPPSELFTQMRR</sequence>
<protein>
    <recommendedName>
        <fullName evidence="5">Nuclear pore complex protein NUP214</fullName>
    </recommendedName>
</protein>
<feature type="coiled-coil region" evidence="1">
    <location>
        <begin position="905"/>
        <end position="943"/>
    </location>
</feature>
<keyword evidence="1" id="KW-0175">Coiled coil</keyword>
<feature type="compositionally biased region" description="Polar residues" evidence="2">
    <location>
        <begin position="1479"/>
        <end position="1498"/>
    </location>
</feature>
<feature type="region of interest" description="Disordered" evidence="2">
    <location>
        <begin position="628"/>
        <end position="647"/>
    </location>
</feature>
<feature type="region of interest" description="Disordered" evidence="2">
    <location>
        <begin position="1345"/>
        <end position="1364"/>
    </location>
</feature>
<organism evidence="3 4">
    <name type="scientific">Penstemon smallii</name>
    <dbReference type="NCBI Taxonomy" id="265156"/>
    <lineage>
        <taxon>Eukaryota</taxon>
        <taxon>Viridiplantae</taxon>
        <taxon>Streptophyta</taxon>
        <taxon>Embryophyta</taxon>
        <taxon>Tracheophyta</taxon>
        <taxon>Spermatophyta</taxon>
        <taxon>Magnoliopsida</taxon>
        <taxon>eudicotyledons</taxon>
        <taxon>Gunneridae</taxon>
        <taxon>Pentapetalae</taxon>
        <taxon>asterids</taxon>
        <taxon>lamiids</taxon>
        <taxon>Lamiales</taxon>
        <taxon>Plantaginaceae</taxon>
        <taxon>Cheloneae</taxon>
        <taxon>Penstemon</taxon>
    </lineage>
</organism>
<feature type="compositionally biased region" description="Low complexity" evidence="2">
    <location>
        <begin position="1377"/>
        <end position="1397"/>
    </location>
</feature>
<dbReference type="EMBL" id="JBJXBP010000001">
    <property type="protein sequence ID" value="KAL3850357.1"/>
    <property type="molecule type" value="Genomic_DNA"/>
</dbReference>
<evidence type="ECO:0000313" key="3">
    <source>
        <dbReference type="EMBL" id="KAL3850357.1"/>
    </source>
</evidence>
<dbReference type="Gene3D" id="2.130.10.10">
    <property type="entry name" value="YVTN repeat-like/Quinoprotein amine dehydrogenase"/>
    <property type="match status" value="1"/>
</dbReference>
<feature type="compositionally biased region" description="Polar residues" evidence="2">
    <location>
        <begin position="504"/>
        <end position="515"/>
    </location>
</feature>
<dbReference type="PANTHER" id="PTHR34418">
    <property type="entry name" value="NUCLEAR PORE COMPLEX PROTEIN NUP214 ISOFORM X1"/>
    <property type="match status" value="1"/>
</dbReference>
<evidence type="ECO:0008006" key="5">
    <source>
        <dbReference type="Google" id="ProtNLM"/>
    </source>
</evidence>
<dbReference type="SUPFAM" id="SSF117289">
    <property type="entry name" value="Nucleoporin domain"/>
    <property type="match status" value="1"/>
</dbReference>
<feature type="compositionally biased region" description="Polar residues" evidence="2">
    <location>
        <begin position="712"/>
        <end position="730"/>
    </location>
</feature>
<reference evidence="3 4" key="1">
    <citation type="submission" date="2024-12" db="EMBL/GenBank/DDBJ databases">
        <title>The unique morphological basis and parallel evolutionary history of personate flowers in Penstemon.</title>
        <authorList>
            <person name="Depatie T.H."/>
            <person name="Wessinger C.A."/>
        </authorList>
    </citation>
    <scope>NUCLEOTIDE SEQUENCE [LARGE SCALE GENOMIC DNA]</scope>
    <source>
        <strain evidence="3">WTNN_2</strain>
        <tissue evidence="3">Leaf</tissue>
    </source>
</reference>
<evidence type="ECO:0000256" key="1">
    <source>
        <dbReference type="SAM" id="Coils"/>
    </source>
</evidence>
<feature type="compositionally biased region" description="Basic and acidic residues" evidence="2">
    <location>
        <begin position="446"/>
        <end position="462"/>
    </location>
</feature>
<evidence type="ECO:0000313" key="4">
    <source>
        <dbReference type="Proteomes" id="UP001634393"/>
    </source>
</evidence>
<dbReference type="PANTHER" id="PTHR34418:SF3">
    <property type="entry name" value="NUCLEAR PORE COMPLEX PROTEIN NUP214"/>
    <property type="match status" value="1"/>
</dbReference>
<proteinExistence type="predicted"/>
<feature type="region of interest" description="Disordered" evidence="2">
    <location>
        <begin position="707"/>
        <end position="732"/>
    </location>
</feature>
<accession>A0ABD3UQ16</accession>
<feature type="region of interest" description="Disordered" evidence="2">
    <location>
        <begin position="1098"/>
        <end position="1135"/>
    </location>
</feature>
<gene>
    <name evidence="3" type="ORF">ACJIZ3_012239</name>
</gene>